<dbReference type="Proteomes" id="UP001596237">
    <property type="component" value="Unassembled WGS sequence"/>
</dbReference>
<dbReference type="RefSeq" id="WP_192283845.1">
    <property type="nucleotide sequence ID" value="NZ_JBHSTT010000016.1"/>
</dbReference>
<gene>
    <name evidence="1" type="ORF">ACFQDP_05075</name>
</gene>
<evidence type="ECO:0000313" key="1">
    <source>
        <dbReference type="EMBL" id="MFC6388725.1"/>
    </source>
</evidence>
<comment type="caution">
    <text evidence="1">The sequence shown here is derived from an EMBL/GenBank/DDBJ whole genome shotgun (WGS) entry which is preliminary data.</text>
</comment>
<keyword evidence="2" id="KW-1185">Reference proteome</keyword>
<proteinExistence type="predicted"/>
<dbReference type="EMBL" id="JBHSTT010000016">
    <property type="protein sequence ID" value="MFC6388725.1"/>
    <property type="molecule type" value="Genomic_DNA"/>
</dbReference>
<protein>
    <submittedName>
        <fullName evidence="1">Uncharacterized protein</fullName>
    </submittedName>
</protein>
<accession>A0ABW1WL01</accession>
<evidence type="ECO:0000313" key="2">
    <source>
        <dbReference type="Proteomes" id="UP001596237"/>
    </source>
</evidence>
<sequence length="79" mass="8754">MTRELPPFGWTAQDEARAARIRAERGQNPIIFDEVSTWRSPAPFTVAGADITAAGLRVTLFRPRVLFSTPAREEPPCEG</sequence>
<reference evidence="2" key="1">
    <citation type="journal article" date="2019" name="Int. J. Syst. Evol. Microbiol.">
        <title>The Global Catalogue of Microorganisms (GCM) 10K type strain sequencing project: providing services to taxonomists for standard genome sequencing and annotation.</title>
        <authorList>
            <consortium name="The Broad Institute Genomics Platform"/>
            <consortium name="The Broad Institute Genome Sequencing Center for Infectious Disease"/>
            <person name="Wu L."/>
            <person name="Ma J."/>
        </authorList>
    </citation>
    <scope>NUCLEOTIDE SEQUENCE [LARGE SCALE GENOMIC DNA]</scope>
    <source>
        <strain evidence="2">CCUG 36916</strain>
    </source>
</reference>
<organism evidence="1 2">
    <name type="scientific">Methylorubrum zatmanii</name>
    <dbReference type="NCBI Taxonomy" id="29429"/>
    <lineage>
        <taxon>Bacteria</taxon>
        <taxon>Pseudomonadati</taxon>
        <taxon>Pseudomonadota</taxon>
        <taxon>Alphaproteobacteria</taxon>
        <taxon>Hyphomicrobiales</taxon>
        <taxon>Methylobacteriaceae</taxon>
        <taxon>Methylorubrum</taxon>
    </lineage>
</organism>
<name>A0ABW1WL01_9HYPH</name>